<accession>A0ABQ0SMC5</accession>
<gene>
    <name evidence="1" type="ORF">BAG01nite_11590</name>
</gene>
<dbReference type="Proteomes" id="UP000317180">
    <property type="component" value="Unassembled WGS sequence"/>
</dbReference>
<keyword evidence="2" id="KW-1185">Reference proteome</keyword>
<organism evidence="1 2">
    <name type="scientific">Brevibacillus agri</name>
    <dbReference type="NCBI Taxonomy" id="51101"/>
    <lineage>
        <taxon>Bacteria</taxon>
        <taxon>Bacillati</taxon>
        <taxon>Bacillota</taxon>
        <taxon>Bacilli</taxon>
        <taxon>Bacillales</taxon>
        <taxon>Paenibacillaceae</taxon>
        <taxon>Brevibacillus</taxon>
    </lineage>
</organism>
<dbReference type="GeneID" id="82810502"/>
<evidence type="ECO:0000313" key="2">
    <source>
        <dbReference type="Proteomes" id="UP000317180"/>
    </source>
</evidence>
<comment type="caution">
    <text evidence="1">The sequence shown here is derived from an EMBL/GenBank/DDBJ whole genome shotgun (WGS) entry which is preliminary data.</text>
</comment>
<sequence>MVINKKTITILATAFTTVTILAVPVYAAWSSVTADALVSFSNFSNYYKVNITSKITASGSRASDEAIYHQMWVTLDGGSYLTDDAYEAKSPSELKWTSGKEGDPATWGVSNAGEIFIGGAPSGIKDRDSHSKTHPGM</sequence>
<proteinExistence type="predicted"/>
<dbReference type="EMBL" id="BJOD01000010">
    <property type="protein sequence ID" value="GED25057.1"/>
    <property type="molecule type" value="Genomic_DNA"/>
</dbReference>
<name>A0ABQ0SMC5_9BACL</name>
<protein>
    <submittedName>
        <fullName evidence="1">Uncharacterized protein</fullName>
    </submittedName>
</protein>
<dbReference type="RefSeq" id="WP_129552186.1">
    <property type="nucleotide sequence ID" value="NZ_BJOD01000010.1"/>
</dbReference>
<evidence type="ECO:0000313" key="1">
    <source>
        <dbReference type="EMBL" id="GED25057.1"/>
    </source>
</evidence>
<reference evidence="1 2" key="1">
    <citation type="submission" date="2019-06" db="EMBL/GenBank/DDBJ databases">
        <title>Whole genome shotgun sequence of Brevibacillus agri NBRC 15538.</title>
        <authorList>
            <person name="Hosoyama A."/>
            <person name="Uohara A."/>
            <person name="Ohji S."/>
            <person name="Ichikawa N."/>
        </authorList>
    </citation>
    <scope>NUCLEOTIDE SEQUENCE [LARGE SCALE GENOMIC DNA]</scope>
    <source>
        <strain evidence="1 2">NBRC 15538</strain>
    </source>
</reference>